<name>A0ABQ3B1T1_9GAMM</name>
<dbReference type="PANTHER" id="PTHR14097:SF7">
    <property type="entry name" value="OXIDOREDUCTASE HTATIP2"/>
    <property type="match status" value="1"/>
</dbReference>
<dbReference type="EMBL" id="BMXV01000005">
    <property type="protein sequence ID" value="GGY74504.1"/>
    <property type="molecule type" value="Genomic_DNA"/>
</dbReference>
<protein>
    <recommendedName>
        <fullName evidence="3">NAD(P)H-binding</fullName>
    </recommendedName>
</protein>
<comment type="caution">
    <text evidence="1">The sequence shown here is derived from an EMBL/GenBank/DDBJ whole genome shotgun (WGS) entry which is preliminary data.</text>
</comment>
<proteinExistence type="predicted"/>
<keyword evidence="2" id="KW-1185">Reference proteome</keyword>
<dbReference type="Proteomes" id="UP000601597">
    <property type="component" value="Unassembled WGS sequence"/>
</dbReference>
<sequence length="210" mass="22292">MKLMILGATGAVGSQVLDQACQDGRFETIVAPTRRPLGSPGKAHNPITPFDLPLPPADWWAVDAVICCLGTTLKQAGSKQAFYRVDHDLVLACAEQARAAGASVFVLNSALGANPKSRSFYLRTKGEVESAVARMGFERVVLARPSLIDAEREDNRPAEKLGLMASRLLAPLIPKRYHPVSAGAIAATLLREVTGGPGVITLASEQLGHD</sequence>
<evidence type="ECO:0008006" key="3">
    <source>
        <dbReference type="Google" id="ProtNLM"/>
    </source>
</evidence>
<dbReference type="Gene3D" id="3.40.50.720">
    <property type="entry name" value="NAD(P)-binding Rossmann-like Domain"/>
    <property type="match status" value="1"/>
</dbReference>
<dbReference type="SUPFAM" id="SSF51735">
    <property type="entry name" value="NAD(P)-binding Rossmann-fold domains"/>
    <property type="match status" value="1"/>
</dbReference>
<evidence type="ECO:0000313" key="1">
    <source>
        <dbReference type="EMBL" id="GGY74504.1"/>
    </source>
</evidence>
<dbReference type="InterPro" id="IPR036291">
    <property type="entry name" value="NAD(P)-bd_dom_sf"/>
</dbReference>
<dbReference type="RefSeq" id="WP_189576384.1">
    <property type="nucleotide sequence ID" value="NZ_BMXV01000005.1"/>
</dbReference>
<gene>
    <name evidence="1" type="ORF">GCM10007071_22060</name>
</gene>
<evidence type="ECO:0000313" key="2">
    <source>
        <dbReference type="Proteomes" id="UP000601597"/>
    </source>
</evidence>
<organism evidence="1 2">
    <name type="scientific">Marinobacter zhanjiangensis</name>
    <dbReference type="NCBI Taxonomy" id="578215"/>
    <lineage>
        <taxon>Bacteria</taxon>
        <taxon>Pseudomonadati</taxon>
        <taxon>Pseudomonadota</taxon>
        <taxon>Gammaproteobacteria</taxon>
        <taxon>Pseudomonadales</taxon>
        <taxon>Marinobacteraceae</taxon>
        <taxon>Marinobacter</taxon>
    </lineage>
</organism>
<dbReference type="PANTHER" id="PTHR14097">
    <property type="entry name" value="OXIDOREDUCTASE HTATIP2"/>
    <property type="match status" value="1"/>
</dbReference>
<accession>A0ABQ3B1T1</accession>
<reference evidence="2" key="1">
    <citation type="journal article" date="2019" name="Int. J. Syst. Evol. Microbiol.">
        <title>The Global Catalogue of Microorganisms (GCM) 10K type strain sequencing project: providing services to taxonomists for standard genome sequencing and annotation.</title>
        <authorList>
            <consortium name="The Broad Institute Genomics Platform"/>
            <consortium name="The Broad Institute Genome Sequencing Center for Infectious Disease"/>
            <person name="Wu L."/>
            <person name="Ma J."/>
        </authorList>
    </citation>
    <scope>NUCLEOTIDE SEQUENCE [LARGE SCALE GENOMIC DNA]</scope>
    <source>
        <strain evidence="2">KCTC 22280</strain>
    </source>
</reference>